<evidence type="ECO:0000313" key="2">
    <source>
        <dbReference type="Proteomes" id="UP000215224"/>
    </source>
</evidence>
<keyword evidence="2" id="KW-1185">Reference proteome</keyword>
<dbReference type="RefSeq" id="WP_066416929.1">
    <property type="nucleotide sequence ID" value="NZ_CP018866.1"/>
</dbReference>
<protein>
    <recommendedName>
        <fullName evidence="3">Lipoprotein</fullName>
    </recommendedName>
</protein>
<accession>A0A223KNP8</accession>
<dbReference type="AlphaFoldDB" id="A0A223KNP8"/>
<dbReference type="Proteomes" id="UP000215224">
    <property type="component" value="Chromosome"/>
</dbReference>
<reference evidence="1 2" key="1">
    <citation type="submission" date="2016-12" db="EMBL/GenBank/DDBJ databases">
        <title>The whole genome sequencing and assembly of Bacillus cohnii DSM 6307T strain.</title>
        <authorList>
            <person name="Lee Y.-J."/>
            <person name="Yi H."/>
            <person name="Bahn Y.-S."/>
            <person name="Kim J.F."/>
            <person name="Lee D.-W."/>
        </authorList>
    </citation>
    <scope>NUCLEOTIDE SEQUENCE [LARGE SCALE GENOMIC DNA]</scope>
    <source>
        <strain evidence="1 2">DSM 6307</strain>
    </source>
</reference>
<evidence type="ECO:0000313" key="1">
    <source>
        <dbReference type="EMBL" id="AST91135.1"/>
    </source>
</evidence>
<dbReference type="EMBL" id="CP018866">
    <property type="protein sequence ID" value="AST91135.1"/>
    <property type="molecule type" value="Genomic_DNA"/>
</dbReference>
<dbReference type="KEGG" id="bcoh:BC6307_07505"/>
<proteinExistence type="predicted"/>
<gene>
    <name evidence="1" type="ORF">BC6307_07505</name>
</gene>
<name>A0A223KNP8_9BACI</name>
<dbReference type="PROSITE" id="PS51257">
    <property type="entry name" value="PROKAR_LIPOPROTEIN"/>
    <property type="match status" value="1"/>
</dbReference>
<dbReference type="STRING" id="1314751.GCA_001591425_02646"/>
<sequence length="131" mass="15440">MKRYCFIMFMISIIAGCSQENNGAFYPASIHEKEVSSIEIFDSSTNDSLIEYFEAPEKQVISKVIESAEQIDYIEDSFEYKVEVKFGDKSTEDYWFNFSENRFEKGDQHYNIDTDYQKDIQKILSRLESED</sequence>
<organism evidence="1 2">
    <name type="scientific">Sutcliffiella cohnii</name>
    <dbReference type="NCBI Taxonomy" id="33932"/>
    <lineage>
        <taxon>Bacteria</taxon>
        <taxon>Bacillati</taxon>
        <taxon>Bacillota</taxon>
        <taxon>Bacilli</taxon>
        <taxon>Bacillales</taxon>
        <taxon>Bacillaceae</taxon>
        <taxon>Sutcliffiella</taxon>
    </lineage>
</organism>
<evidence type="ECO:0008006" key="3">
    <source>
        <dbReference type="Google" id="ProtNLM"/>
    </source>
</evidence>